<proteinExistence type="predicted"/>
<accession>A0ABR2I4E8</accession>
<dbReference type="PROSITE" id="PS50088">
    <property type="entry name" value="ANK_REPEAT"/>
    <property type="match status" value="2"/>
</dbReference>
<name>A0ABR2I4E8_9PEZI</name>
<keyword evidence="1" id="KW-0677">Repeat</keyword>
<reference evidence="5 6" key="1">
    <citation type="journal article" date="2024" name="IMA Fungus">
        <title>Apiospora arundinis, a panoply of carbohydrate-active enzymes and secondary metabolites.</title>
        <authorList>
            <person name="Sorensen T."/>
            <person name="Petersen C."/>
            <person name="Muurmann A.T."/>
            <person name="Christiansen J.V."/>
            <person name="Brundto M.L."/>
            <person name="Overgaard C.K."/>
            <person name="Boysen A.T."/>
            <person name="Wollenberg R.D."/>
            <person name="Larsen T.O."/>
            <person name="Sorensen J.L."/>
            <person name="Nielsen K.L."/>
            <person name="Sondergaard T.E."/>
        </authorList>
    </citation>
    <scope>NUCLEOTIDE SEQUENCE [LARGE SCALE GENOMIC DNA]</scope>
    <source>
        <strain evidence="5 6">AAU 773</strain>
    </source>
</reference>
<evidence type="ECO:0000256" key="2">
    <source>
        <dbReference type="ARBA" id="ARBA00023043"/>
    </source>
</evidence>
<dbReference type="Pfam" id="PF00023">
    <property type="entry name" value="Ank"/>
    <property type="match status" value="2"/>
</dbReference>
<dbReference type="InterPro" id="IPR050776">
    <property type="entry name" value="Ank_Repeat/CDKN_Inhibitor"/>
</dbReference>
<dbReference type="EMBL" id="JAPCWZ010000007">
    <property type="protein sequence ID" value="KAK8857205.1"/>
    <property type="molecule type" value="Genomic_DNA"/>
</dbReference>
<dbReference type="SUPFAM" id="SSF48403">
    <property type="entry name" value="Ankyrin repeat"/>
    <property type="match status" value="1"/>
</dbReference>
<organism evidence="5 6">
    <name type="scientific">Apiospora arundinis</name>
    <dbReference type="NCBI Taxonomy" id="335852"/>
    <lineage>
        <taxon>Eukaryota</taxon>
        <taxon>Fungi</taxon>
        <taxon>Dikarya</taxon>
        <taxon>Ascomycota</taxon>
        <taxon>Pezizomycotina</taxon>
        <taxon>Sordariomycetes</taxon>
        <taxon>Xylariomycetidae</taxon>
        <taxon>Amphisphaeriales</taxon>
        <taxon>Apiosporaceae</taxon>
        <taxon>Apiospora</taxon>
    </lineage>
</organism>
<keyword evidence="6" id="KW-1185">Reference proteome</keyword>
<evidence type="ECO:0000313" key="6">
    <source>
        <dbReference type="Proteomes" id="UP001390339"/>
    </source>
</evidence>
<feature type="repeat" description="ANK" evidence="3">
    <location>
        <begin position="91"/>
        <end position="124"/>
    </location>
</feature>
<dbReference type="SMART" id="SM00248">
    <property type="entry name" value="ANK"/>
    <property type="match status" value="2"/>
</dbReference>
<dbReference type="Gene3D" id="1.25.40.20">
    <property type="entry name" value="Ankyrin repeat-containing domain"/>
    <property type="match status" value="2"/>
</dbReference>
<dbReference type="Proteomes" id="UP001390339">
    <property type="component" value="Unassembled WGS sequence"/>
</dbReference>
<keyword evidence="2 3" id="KW-0040">ANK repeat</keyword>
<comment type="caution">
    <text evidence="5">The sequence shown here is derived from an EMBL/GenBank/DDBJ whole genome shotgun (WGS) entry which is preliminary data.</text>
</comment>
<feature type="region of interest" description="Disordered" evidence="4">
    <location>
        <begin position="276"/>
        <end position="299"/>
    </location>
</feature>
<evidence type="ECO:0000256" key="3">
    <source>
        <dbReference type="PROSITE-ProRule" id="PRU00023"/>
    </source>
</evidence>
<dbReference type="PANTHER" id="PTHR24201">
    <property type="entry name" value="ANK_REP_REGION DOMAIN-CONTAINING PROTEIN"/>
    <property type="match status" value="1"/>
</dbReference>
<evidence type="ECO:0000256" key="1">
    <source>
        <dbReference type="ARBA" id="ARBA00022737"/>
    </source>
</evidence>
<evidence type="ECO:0000313" key="5">
    <source>
        <dbReference type="EMBL" id="KAK8857205.1"/>
    </source>
</evidence>
<gene>
    <name evidence="5" type="ORF">PGQ11_013117</name>
</gene>
<dbReference type="InterPro" id="IPR036770">
    <property type="entry name" value="Ankyrin_rpt-contain_sf"/>
</dbReference>
<sequence length="299" mass="32996">MTPSEKTKTCLELLLACDSTHLDAQDYWGNTALHYAAFLELTDVAEFLLARGADLNMKNKDGRTPIFNKFTPENLDLFVRYGARLQETDTRGDTLLHLASRSWQARDLVRWLLAHGVRSDSPNAKQQLPLHLAAICVGEWNNGLGAGGFHAALKVQNDMMLMLQEAGAEDGGDMMEVPDVAGVTPRQSLAASRAKAKQIAAHRASDGARQDCIQVEERQFRLGYKRLPVALKKIVREGLDQEFGILNTSQAQRYVSIGTGDAALLRGTGRLIQRYGDQGPFRHPRPRGLSLEQGGSVYI</sequence>
<dbReference type="InterPro" id="IPR002110">
    <property type="entry name" value="Ankyrin_rpt"/>
</dbReference>
<evidence type="ECO:0000256" key="4">
    <source>
        <dbReference type="SAM" id="MobiDB-lite"/>
    </source>
</evidence>
<protein>
    <submittedName>
        <fullName evidence="5">Ankyrin repeat-containing domain protein</fullName>
    </submittedName>
</protein>
<dbReference type="PANTHER" id="PTHR24201:SF16">
    <property type="entry name" value="ANKYRIN-1-LIKE-RELATED"/>
    <property type="match status" value="1"/>
</dbReference>
<dbReference type="PROSITE" id="PS50297">
    <property type="entry name" value="ANK_REP_REGION"/>
    <property type="match status" value="1"/>
</dbReference>
<feature type="repeat" description="ANK" evidence="3">
    <location>
        <begin position="28"/>
        <end position="60"/>
    </location>
</feature>